<dbReference type="KEGG" id="acoa:RB602_13985"/>
<keyword evidence="2" id="KW-1185">Reference proteome</keyword>
<gene>
    <name evidence="1" type="ORF">RB602_13985</name>
</gene>
<dbReference type="AlphaFoldDB" id="A0AA97I1N2"/>
<dbReference type="EMBL" id="CP136594">
    <property type="protein sequence ID" value="WOE74930.1"/>
    <property type="molecule type" value="Genomic_DNA"/>
</dbReference>
<protein>
    <submittedName>
        <fullName evidence="1">Uncharacterized protein</fullName>
    </submittedName>
</protein>
<organism evidence="1 2">
    <name type="scientific">Alterisphingorhabdus coralli</name>
    <dbReference type="NCBI Taxonomy" id="3071408"/>
    <lineage>
        <taxon>Bacteria</taxon>
        <taxon>Pseudomonadati</taxon>
        <taxon>Pseudomonadota</taxon>
        <taxon>Alphaproteobacteria</taxon>
        <taxon>Sphingomonadales</taxon>
        <taxon>Sphingomonadaceae</taxon>
        <taxon>Alterisphingorhabdus (ex Yan et al. 2024)</taxon>
    </lineage>
</organism>
<name>A0AA97I1N2_9SPHN</name>
<sequence>MTILMPYLAGANHALAADTATIQEGDVYILSHAYETSSKSSDGSTGSSGGQTALIQRIVSIRSDGWVVEYDLPPETSEDARMWQWQFPFSVFRPHSGEWQLLGSEELIQRRDAWLASAEIPGEACGTYFFTWNAFKIECDLQSAIAIAKDYDTGLCEFGEGYSLDLPLIVGKLILESVNSGGDGPDLSGQADIAADAVRQSRAESDVISAQILGEELSLSEAMGRRSQETIAGTMTANIWIDENACLLKQVTASEVIITDVNSVTETRTATYTLTREPISVPENQATPSSASSP</sequence>
<dbReference type="Proteomes" id="UP001302429">
    <property type="component" value="Chromosome"/>
</dbReference>
<accession>A0AA97I1N2</accession>
<evidence type="ECO:0000313" key="2">
    <source>
        <dbReference type="Proteomes" id="UP001302429"/>
    </source>
</evidence>
<reference evidence="1 2" key="1">
    <citation type="submission" date="2023-10" db="EMBL/GenBank/DDBJ databases">
        <title>Complete genome sequence of a Sphingomonadaceae bacterium.</title>
        <authorList>
            <person name="Yan C."/>
        </authorList>
    </citation>
    <scope>NUCLEOTIDE SEQUENCE [LARGE SCALE GENOMIC DNA]</scope>
    <source>
        <strain evidence="1 2">SCSIO 66989</strain>
    </source>
</reference>
<evidence type="ECO:0000313" key="1">
    <source>
        <dbReference type="EMBL" id="WOE74930.1"/>
    </source>
</evidence>
<proteinExistence type="predicted"/>
<dbReference type="RefSeq" id="WP_317081386.1">
    <property type="nucleotide sequence ID" value="NZ_CP136594.1"/>
</dbReference>